<comment type="similarity">
    <text evidence="4">Belongs to the phosphohexose mutase family.</text>
</comment>
<keyword evidence="10" id="KW-1133">Transmembrane helix</keyword>
<keyword evidence="7" id="KW-0479">Metal-binding</keyword>
<name>A0ABT1U683_9GAMM</name>
<evidence type="ECO:0000259" key="12">
    <source>
        <dbReference type="Pfam" id="PF02878"/>
    </source>
</evidence>
<evidence type="ECO:0000313" key="16">
    <source>
        <dbReference type="Proteomes" id="UP001524586"/>
    </source>
</evidence>
<comment type="caution">
    <text evidence="15">The sequence shown here is derived from an EMBL/GenBank/DDBJ whole genome shotgun (WGS) entry which is preliminary data.</text>
</comment>
<evidence type="ECO:0000256" key="8">
    <source>
        <dbReference type="ARBA" id="ARBA00022842"/>
    </source>
</evidence>
<gene>
    <name evidence="15" type="ORF">NP596_12975</name>
</gene>
<comment type="cofactor">
    <cofactor evidence="2">
        <name>Mg(2+)</name>
        <dbReference type="ChEBI" id="CHEBI:18420"/>
    </cofactor>
</comment>
<evidence type="ECO:0000259" key="11">
    <source>
        <dbReference type="Pfam" id="PF00408"/>
    </source>
</evidence>
<dbReference type="InterPro" id="IPR005844">
    <property type="entry name" value="A-D-PHexomutase_a/b/a-I"/>
</dbReference>
<feature type="domain" description="Alpha-D-phosphohexomutase C-terminal" evidence="11">
    <location>
        <begin position="818"/>
        <end position="861"/>
    </location>
</feature>
<feature type="transmembrane region" description="Helical" evidence="10">
    <location>
        <begin position="7"/>
        <end position="26"/>
    </location>
</feature>
<keyword evidence="8" id="KW-0460">Magnesium</keyword>
<dbReference type="RefSeq" id="WP_256615793.1">
    <property type="nucleotide sequence ID" value="NZ_JANIBK010000069.1"/>
</dbReference>
<evidence type="ECO:0000313" key="15">
    <source>
        <dbReference type="EMBL" id="MCQ8129368.1"/>
    </source>
</evidence>
<dbReference type="CDD" id="cd03089">
    <property type="entry name" value="PMM_PGM"/>
    <property type="match status" value="1"/>
</dbReference>
<dbReference type="Pfam" id="PF02880">
    <property type="entry name" value="PGM_PMM_III"/>
    <property type="match status" value="1"/>
</dbReference>
<keyword evidence="10" id="KW-0472">Membrane</keyword>
<keyword evidence="6" id="KW-0597">Phosphoprotein</keyword>
<dbReference type="InterPro" id="IPR005846">
    <property type="entry name" value="A-D-PHexomutase_a/b/a-III"/>
</dbReference>
<keyword evidence="9" id="KW-0413">Isomerase</keyword>
<organism evidence="15 16">
    <name type="scientific">Methylomonas rivi</name>
    <dbReference type="NCBI Taxonomy" id="2952226"/>
    <lineage>
        <taxon>Bacteria</taxon>
        <taxon>Pseudomonadati</taxon>
        <taxon>Pseudomonadota</taxon>
        <taxon>Gammaproteobacteria</taxon>
        <taxon>Methylococcales</taxon>
        <taxon>Methylococcaceae</taxon>
        <taxon>Methylomonas</taxon>
    </lineage>
</organism>
<dbReference type="InterPro" id="IPR005845">
    <property type="entry name" value="A-D-PHexomutase_a/b/a-II"/>
</dbReference>
<dbReference type="PANTHER" id="PTHR43771">
    <property type="entry name" value="PHOSPHOMANNOMUTASE"/>
    <property type="match status" value="1"/>
</dbReference>
<dbReference type="InterPro" id="IPR005841">
    <property type="entry name" value="Alpha-D-phosphohexomutase_SF"/>
</dbReference>
<evidence type="ECO:0000256" key="1">
    <source>
        <dbReference type="ARBA" id="ARBA00000586"/>
    </source>
</evidence>
<comment type="pathway">
    <text evidence="3">Nucleotide-sugar biosynthesis; GDP-alpha-D-mannose biosynthesis; alpha-D-mannose 1-phosphate from D-fructose 6-phosphate: step 2/2.</text>
</comment>
<keyword evidence="16" id="KW-1185">Reference proteome</keyword>
<dbReference type="SUPFAM" id="SSF53738">
    <property type="entry name" value="Phosphoglucomutase, first 3 domains"/>
    <property type="match status" value="3"/>
</dbReference>
<evidence type="ECO:0000256" key="9">
    <source>
        <dbReference type="ARBA" id="ARBA00023235"/>
    </source>
</evidence>
<feature type="domain" description="Alpha-D-phosphohexomutase alpha/beta/alpha" evidence="12">
    <location>
        <begin position="426"/>
        <end position="554"/>
    </location>
</feature>
<evidence type="ECO:0000256" key="6">
    <source>
        <dbReference type="ARBA" id="ARBA00022553"/>
    </source>
</evidence>
<evidence type="ECO:0000256" key="4">
    <source>
        <dbReference type="ARBA" id="ARBA00010231"/>
    </source>
</evidence>
<dbReference type="PRINTS" id="PR00509">
    <property type="entry name" value="PGMPMM"/>
</dbReference>
<evidence type="ECO:0000256" key="7">
    <source>
        <dbReference type="ARBA" id="ARBA00022723"/>
    </source>
</evidence>
<comment type="catalytic activity">
    <reaction evidence="1">
        <text>alpha-D-mannose 1-phosphate = D-mannose 6-phosphate</text>
        <dbReference type="Rhea" id="RHEA:11140"/>
        <dbReference type="ChEBI" id="CHEBI:58409"/>
        <dbReference type="ChEBI" id="CHEBI:58735"/>
        <dbReference type="EC" id="5.4.2.8"/>
    </reaction>
</comment>
<feature type="transmembrane region" description="Helical" evidence="10">
    <location>
        <begin position="232"/>
        <end position="254"/>
    </location>
</feature>
<keyword evidence="10" id="KW-0812">Transmembrane</keyword>
<dbReference type="InterPro" id="IPR005843">
    <property type="entry name" value="A-D-PHexomutase_C"/>
</dbReference>
<protein>
    <recommendedName>
        <fullName evidence="5">phosphomannomutase</fullName>
        <ecNumber evidence="5">5.4.2.8</ecNumber>
    </recommendedName>
</protein>
<evidence type="ECO:0000259" key="13">
    <source>
        <dbReference type="Pfam" id="PF02879"/>
    </source>
</evidence>
<dbReference type="Proteomes" id="UP001524586">
    <property type="component" value="Unassembled WGS sequence"/>
</dbReference>
<dbReference type="Gene3D" id="3.30.310.50">
    <property type="entry name" value="Alpha-D-phosphohexomutase, C-terminal domain"/>
    <property type="match status" value="1"/>
</dbReference>
<evidence type="ECO:0000256" key="5">
    <source>
        <dbReference type="ARBA" id="ARBA00012730"/>
    </source>
</evidence>
<dbReference type="EMBL" id="JANIBK010000069">
    <property type="protein sequence ID" value="MCQ8129368.1"/>
    <property type="molecule type" value="Genomic_DNA"/>
</dbReference>
<evidence type="ECO:0000256" key="10">
    <source>
        <dbReference type="SAM" id="Phobius"/>
    </source>
</evidence>
<dbReference type="SUPFAM" id="SSF55957">
    <property type="entry name" value="Phosphoglucomutase, C-terminal domain"/>
    <property type="match status" value="1"/>
</dbReference>
<dbReference type="PANTHER" id="PTHR43771:SF2">
    <property type="entry name" value="PHOSPHOMANNOMUTASE_PHOSPHOGLUCOMUTASE"/>
    <property type="match status" value="1"/>
</dbReference>
<feature type="domain" description="Alpha-D-phosphohexomutase alpha/beta/alpha" evidence="13">
    <location>
        <begin position="582"/>
        <end position="667"/>
    </location>
</feature>
<reference evidence="15 16" key="1">
    <citation type="submission" date="2022-07" db="EMBL/GenBank/DDBJ databases">
        <title>Methylomonas rivi sp. nov., Methylomonas rosea sp. nov., Methylomonas aureus sp. nov. and Methylomonas subterranea sp. nov., four novel methanotrophs isolated from a freshwater creek and the deep terrestrial subsurface.</title>
        <authorList>
            <person name="Abin C."/>
            <person name="Sankaranarayanan K."/>
            <person name="Garner C."/>
            <person name="Sindelar R."/>
            <person name="Kotary K."/>
            <person name="Garner R."/>
            <person name="Barclay S."/>
            <person name="Lawson P."/>
            <person name="Krumholz L."/>
        </authorList>
    </citation>
    <scope>NUCLEOTIDE SEQUENCE [LARGE SCALE GENOMIC DNA]</scope>
    <source>
        <strain evidence="15 16">WSC-6</strain>
    </source>
</reference>
<dbReference type="Pfam" id="PF00408">
    <property type="entry name" value="PGM_PMM_IV"/>
    <property type="match status" value="1"/>
</dbReference>
<dbReference type="Pfam" id="PF02878">
    <property type="entry name" value="PGM_PMM_I"/>
    <property type="match status" value="1"/>
</dbReference>
<dbReference type="InterPro" id="IPR036900">
    <property type="entry name" value="A-D-PHexomutase_C_sf"/>
</dbReference>
<feature type="domain" description="Alpha-D-phosphohexomutase alpha/beta/alpha" evidence="14">
    <location>
        <begin position="673"/>
        <end position="781"/>
    </location>
</feature>
<accession>A0ABT1U683</accession>
<evidence type="ECO:0000256" key="3">
    <source>
        <dbReference type="ARBA" id="ARBA00004699"/>
    </source>
</evidence>
<evidence type="ECO:0000256" key="2">
    <source>
        <dbReference type="ARBA" id="ARBA00001946"/>
    </source>
</evidence>
<evidence type="ECO:0000259" key="14">
    <source>
        <dbReference type="Pfam" id="PF02880"/>
    </source>
</evidence>
<dbReference type="Gene3D" id="3.40.120.10">
    <property type="entry name" value="Alpha-D-Glucose-1,6-Bisphosphate, subunit A, domain 3"/>
    <property type="match status" value="3"/>
</dbReference>
<dbReference type="Pfam" id="PF02879">
    <property type="entry name" value="PGM_PMM_II"/>
    <property type="match status" value="1"/>
</dbReference>
<sequence length="876" mass="94119">MGRIFGIIAAISAFMVIIAGVGTYWFSAADAKTAKTAAAALVANNLAASLGMQLNTLQASVDGLAQNPDVIAALSSGNPDVIQATAAKLQTVIPHSLRLRLLPPTVSDLDQSQTPHMGFGDLEMVQAALTGKPQPVIQGDAEHRHLAVTGTVKNGQQVVGVILASLKPDLLQQLVTKIPFDNGLIELKQDQLVLATIGQNAARDDDPISIPVGNSRWKLNTWANFETSLADIGILSGLIGIPALLACLAFFIGYRKFSEFFRQDQSGILNAAKDMLQGKAMGSYPMQLEEMQPIIAAMVQFKRVMDQNDSPLLGGDENKAYDFFDESFDIDFLEEAAPVNSAFTQTVPVSTSAIPVVMPDFEKVSRYQPDSDASLLDSTLDDSGFDTTSAVESWDMPSSSASVQAMAGRPAEFADKPQSTAASIFLPYEIRGVAGQNLNEDTMANIGRAFASEARQLNIHTIVVARDGRSSSPAFSEALIKGIVSAGCDVLDIGLVPTPVLYFVSHHSEGRTGAMVTGGRYPADQNGLKMVLNGEPLSVKQMQALKSRIAQQDFVQDPTGTIDRNTLFSNEYIGIISEDIHIVRPMTVVVDSGNGAAGELGTLLLKTIGCDVVELYCDIDGKFPNHQPDPCNPANLDALIKAVKLNNADVGIAFDGDGERMGLVDSGGRIIRPDRLMMLFARDVLAVKPGAEIIYDAACSSHLPEQIKKRGGFPVLCQSGTAALQTRLRETGAALAGDLGGHFLLNDRWFGFNDALYAAVRIIEILSADMRSSSALFDDLPDSINTPELRIVLAEGENRRFMEQVFSLAQFADGDIVNVDGMRVEFPDGWGLVRASASSADLVLRFEADSREALSRIQEQFKLLLLQINPAISLPF</sequence>
<dbReference type="InterPro" id="IPR016055">
    <property type="entry name" value="A-D-PHexomutase_a/b/a-I/II/III"/>
</dbReference>
<dbReference type="EC" id="5.4.2.8" evidence="5"/>
<proteinExistence type="inferred from homology"/>